<comment type="caution">
    <text evidence="1">The sequence shown here is derived from an EMBL/GenBank/DDBJ whole genome shotgun (WGS) entry which is preliminary data.</text>
</comment>
<name>A0AAW0LBI7_QUESU</name>
<accession>A0AAW0LBI7</accession>
<gene>
    <name evidence="1" type="ORF">CFP56_006229</name>
</gene>
<sequence>MFSNFPIPPYDEIVTFEGCFPYPHILRELDNCFHRLRLYFHRSGKTYPFLTQSSNDRIYTVTDDHTKTNHPAPGEGHHIVVHLVLALLRSCPPHYLLRLSFLPTPYLIRRSELL</sequence>
<keyword evidence="2" id="KW-1185">Reference proteome</keyword>
<dbReference type="Proteomes" id="UP000237347">
    <property type="component" value="Unassembled WGS sequence"/>
</dbReference>
<organism evidence="1 2">
    <name type="scientific">Quercus suber</name>
    <name type="common">Cork oak</name>
    <dbReference type="NCBI Taxonomy" id="58331"/>
    <lineage>
        <taxon>Eukaryota</taxon>
        <taxon>Viridiplantae</taxon>
        <taxon>Streptophyta</taxon>
        <taxon>Embryophyta</taxon>
        <taxon>Tracheophyta</taxon>
        <taxon>Spermatophyta</taxon>
        <taxon>Magnoliopsida</taxon>
        <taxon>eudicotyledons</taxon>
        <taxon>Gunneridae</taxon>
        <taxon>Pentapetalae</taxon>
        <taxon>rosids</taxon>
        <taxon>fabids</taxon>
        <taxon>Fagales</taxon>
        <taxon>Fagaceae</taxon>
        <taxon>Quercus</taxon>
    </lineage>
</organism>
<reference evidence="1 2" key="1">
    <citation type="journal article" date="2018" name="Sci. Data">
        <title>The draft genome sequence of cork oak.</title>
        <authorList>
            <person name="Ramos A.M."/>
            <person name="Usie A."/>
            <person name="Barbosa P."/>
            <person name="Barros P.M."/>
            <person name="Capote T."/>
            <person name="Chaves I."/>
            <person name="Simoes F."/>
            <person name="Abreu I."/>
            <person name="Carrasquinho I."/>
            <person name="Faro C."/>
            <person name="Guimaraes J.B."/>
            <person name="Mendonca D."/>
            <person name="Nobrega F."/>
            <person name="Rodrigues L."/>
            <person name="Saibo N.J.M."/>
            <person name="Varela M.C."/>
            <person name="Egas C."/>
            <person name="Matos J."/>
            <person name="Miguel C.M."/>
            <person name="Oliveira M.M."/>
            <person name="Ricardo C.P."/>
            <person name="Goncalves S."/>
        </authorList>
    </citation>
    <scope>NUCLEOTIDE SEQUENCE [LARGE SCALE GENOMIC DNA]</scope>
    <source>
        <strain evidence="2">cv. HL8</strain>
    </source>
</reference>
<dbReference type="EMBL" id="PKMF04000136">
    <property type="protein sequence ID" value="KAK7847731.1"/>
    <property type="molecule type" value="Genomic_DNA"/>
</dbReference>
<dbReference type="AlphaFoldDB" id="A0AAW0LBI7"/>
<evidence type="ECO:0000313" key="2">
    <source>
        <dbReference type="Proteomes" id="UP000237347"/>
    </source>
</evidence>
<protein>
    <submittedName>
        <fullName evidence="1">Uncharacterized protein</fullName>
    </submittedName>
</protein>
<evidence type="ECO:0000313" key="1">
    <source>
        <dbReference type="EMBL" id="KAK7847731.1"/>
    </source>
</evidence>
<proteinExistence type="predicted"/>